<evidence type="ECO:0000313" key="1">
    <source>
        <dbReference type="EMBL" id="PON43964.1"/>
    </source>
</evidence>
<feature type="non-terminal residue" evidence="1">
    <location>
        <position position="191"/>
    </location>
</feature>
<protein>
    <submittedName>
        <fullName evidence="1">Uncharacterized protein</fullName>
    </submittedName>
</protein>
<dbReference type="EMBL" id="JXTB01000360">
    <property type="protein sequence ID" value="PON43964.1"/>
    <property type="molecule type" value="Genomic_DNA"/>
</dbReference>
<organism evidence="1 2">
    <name type="scientific">Parasponia andersonii</name>
    <name type="common">Sponia andersonii</name>
    <dbReference type="NCBI Taxonomy" id="3476"/>
    <lineage>
        <taxon>Eukaryota</taxon>
        <taxon>Viridiplantae</taxon>
        <taxon>Streptophyta</taxon>
        <taxon>Embryophyta</taxon>
        <taxon>Tracheophyta</taxon>
        <taxon>Spermatophyta</taxon>
        <taxon>Magnoliopsida</taxon>
        <taxon>eudicotyledons</taxon>
        <taxon>Gunneridae</taxon>
        <taxon>Pentapetalae</taxon>
        <taxon>rosids</taxon>
        <taxon>fabids</taxon>
        <taxon>Rosales</taxon>
        <taxon>Cannabaceae</taxon>
        <taxon>Parasponia</taxon>
    </lineage>
</organism>
<comment type="caution">
    <text evidence="1">The sequence shown here is derived from an EMBL/GenBank/DDBJ whole genome shotgun (WGS) entry which is preliminary data.</text>
</comment>
<dbReference type="AlphaFoldDB" id="A0A2P5B5A5"/>
<gene>
    <name evidence="1" type="ORF">PanWU01x14_270090</name>
</gene>
<keyword evidence="2" id="KW-1185">Reference proteome</keyword>
<proteinExistence type="predicted"/>
<evidence type="ECO:0000313" key="2">
    <source>
        <dbReference type="Proteomes" id="UP000237105"/>
    </source>
</evidence>
<name>A0A2P5B5A5_PARAD</name>
<sequence>MTSSKLPKAICLEVDKLLRWFWWKSNPARNPNLPLKVWDHLCQAKILGGKSDKKQVFKVWNVPRDLVSTFRLAIVKSNFVVTPGPGFAWFVDFIFLGPRWNLQKLQHAYSEDGVHFIFQIPLSLYPTVDKWAWVASKNDNFSARNANVFDNTPFELVKVNKLIGETLSKFAVMLKPPTKYDIALALVPSLF</sequence>
<dbReference type="Proteomes" id="UP000237105">
    <property type="component" value="Unassembled WGS sequence"/>
</dbReference>
<accession>A0A2P5B5A5</accession>
<reference evidence="2" key="1">
    <citation type="submission" date="2016-06" db="EMBL/GenBank/DDBJ databases">
        <title>Parallel loss of symbiosis genes in relatives of nitrogen-fixing non-legume Parasponia.</title>
        <authorList>
            <person name="Van Velzen R."/>
            <person name="Holmer R."/>
            <person name="Bu F."/>
            <person name="Rutten L."/>
            <person name="Van Zeijl A."/>
            <person name="Liu W."/>
            <person name="Santuari L."/>
            <person name="Cao Q."/>
            <person name="Sharma T."/>
            <person name="Shen D."/>
            <person name="Roswanjaya Y."/>
            <person name="Wardhani T."/>
            <person name="Kalhor M.S."/>
            <person name="Jansen J."/>
            <person name="Van den Hoogen J."/>
            <person name="Gungor B."/>
            <person name="Hartog M."/>
            <person name="Hontelez J."/>
            <person name="Verver J."/>
            <person name="Yang W.-C."/>
            <person name="Schijlen E."/>
            <person name="Repin R."/>
            <person name="Schilthuizen M."/>
            <person name="Schranz E."/>
            <person name="Heidstra R."/>
            <person name="Miyata K."/>
            <person name="Fedorova E."/>
            <person name="Kohlen W."/>
            <person name="Bisseling T."/>
            <person name="Smit S."/>
            <person name="Geurts R."/>
        </authorList>
    </citation>
    <scope>NUCLEOTIDE SEQUENCE [LARGE SCALE GENOMIC DNA]</scope>
    <source>
        <strain evidence="2">cv. WU1-14</strain>
    </source>
</reference>